<organism evidence="3 4">
    <name type="scientific">Gossypium armourianum</name>
    <dbReference type="NCBI Taxonomy" id="34283"/>
    <lineage>
        <taxon>Eukaryota</taxon>
        <taxon>Viridiplantae</taxon>
        <taxon>Streptophyta</taxon>
        <taxon>Embryophyta</taxon>
        <taxon>Tracheophyta</taxon>
        <taxon>Spermatophyta</taxon>
        <taxon>Magnoliopsida</taxon>
        <taxon>eudicotyledons</taxon>
        <taxon>Gunneridae</taxon>
        <taxon>Pentapetalae</taxon>
        <taxon>rosids</taxon>
        <taxon>malvids</taxon>
        <taxon>Malvales</taxon>
        <taxon>Malvaceae</taxon>
        <taxon>Malvoideae</taxon>
        <taxon>Gossypium</taxon>
    </lineage>
</organism>
<evidence type="ECO:0000313" key="3">
    <source>
        <dbReference type="EMBL" id="MBA0832480.1"/>
    </source>
</evidence>
<keyword evidence="4" id="KW-1185">Reference proteome</keyword>
<keyword evidence="2" id="KW-0677">Repeat</keyword>
<dbReference type="AlphaFoldDB" id="A0A7J9JDM0"/>
<reference evidence="3 4" key="1">
    <citation type="journal article" date="2019" name="Genome Biol. Evol.">
        <title>Insights into the evolution of the New World diploid cottons (Gossypium, subgenus Houzingenia) based on genome sequencing.</title>
        <authorList>
            <person name="Grover C.E."/>
            <person name="Arick M.A. 2nd"/>
            <person name="Thrash A."/>
            <person name="Conover J.L."/>
            <person name="Sanders W.S."/>
            <person name="Peterson D.G."/>
            <person name="Frelichowski J.E."/>
            <person name="Scheffler J.A."/>
            <person name="Scheffler B.E."/>
            <person name="Wendel J.F."/>
        </authorList>
    </citation>
    <scope>NUCLEOTIDE SEQUENCE [LARGE SCALE GENOMIC DNA]</scope>
    <source>
        <strain evidence="3">6</strain>
        <tissue evidence="3">Leaf</tissue>
    </source>
</reference>
<dbReference type="EMBL" id="JABFAE010000007">
    <property type="protein sequence ID" value="MBA0832480.1"/>
    <property type="molecule type" value="Genomic_DNA"/>
</dbReference>
<dbReference type="Proteomes" id="UP000593575">
    <property type="component" value="Unassembled WGS sequence"/>
</dbReference>
<dbReference type="InterPro" id="IPR015915">
    <property type="entry name" value="Kelch-typ_b-propeller"/>
</dbReference>
<keyword evidence="1" id="KW-0880">Kelch repeat</keyword>
<evidence type="ECO:0000313" key="4">
    <source>
        <dbReference type="Proteomes" id="UP000593575"/>
    </source>
</evidence>
<dbReference type="SUPFAM" id="SSF117281">
    <property type="entry name" value="Kelch motif"/>
    <property type="match status" value="1"/>
</dbReference>
<accession>A0A7J9JDM0</accession>
<dbReference type="PANTHER" id="PTHR46228">
    <property type="entry name" value="KELCH DOMAIN-CONTAINING PROTEIN"/>
    <property type="match status" value="1"/>
</dbReference>
<proteinExistence type="predicted"/>
<dbReference type="Gene3D" id="2.120.10.80">
    <property type="entry name" value="Kelch-type beta propeller"/>
    <property type="match status" value="1"/>
</dbReference>
<gene>
    <name evidence="3" type="ORF">Goarm_016869</name>
</gene>
<name>A0A7J9JDM0_9ROSI</name>
<protein>
    <submittedName>
        <fullName evidence="3">Uncharacterized protein</fullName>
    </submittedName>
</protein>
<dbReference type="PANTHER" id="PTHR46228:SF2">
    <property type="entry name" value="KELCH REPEAT PROTEIN (AFU_ORTHOLOGUE AFUA_4G14350)"/>
    <property type="match status" value="1"/>
</dbReference>
<comment type="caution">
    <text evidence="3">The sequence shown here is derived from an EMBL/GenBank/DDBJ whole genome shotgun (WGS) entry which is preliminary data.</text>
</comment>
<dbReference type="Pfam" id="PF24681">
    <property type="entry name" value="Kelch_KLHDC2_KLHL20_DRC7"/>
    <property type="match status" value="1"/>
</dbReference>
<evidence type="ECO:0000256" key="1">
    <source>
        <dbReference type="ARBA" id="ARBA00022441"/>
    </source>
</evidence>
<evidence type="ECO:0000256" key="2">
    <source>
        <dbReference type="ARBA" id="ARBA00022737"/>
    </source>
</evidence>
<sequence length="206" mass="22717">MLREKMMVFRGTNSSKKVVIFGGSGEGEIVSLNNFHVLELRTMRWTSPTMRVHIPIPKDSDSAVTIGNKLVVYGGDCGDQYHGDVDVFDRDNSIWSRLTVQGSLLGVGASHAAVSIVIKVFIVGGTRDKHYYNNIWVLNVSAYCWVQLDICGQYPQDRTGLQYLAMEHKRMEAGPIHNLLGVEVCGKVDGVFNLGCKTPNPSSSPD</sequence>